<evidence type="ECO:0000313" key="6">
    <source>
        <dbReference type="Proteomes" id="UP000809440"/>
    </source>
</evidence>
<organism evidence="3 5">
    <name type="scientific">Marivita cryptomonadis</name>
    <dbReference type="NCBI Taxonomy" id="505252"/>
    <lineage>
        <taxon>Bacteria</taxon>
        <taxon>Pseudomonadati</taxon>
        <taxon>Pseudomonadota</taxon>
        <taxon>Alphaproteobacteria</taxon>
        <taxon>Rhodobacterales</taxon>
        <taxon>Roseobacteraceae</taxon>
        <taxon>Marivita</taxon>
    </lineage>
</organism>
<dbReference type="PANTHER" id="PTHR42951:SF22">
    <property type="entry name" value="METALLO BETA-LACTAMASE SUPERFAMILY LIPOPROTEIN"/>
    <property type="match status" value="1"/>
</dbReference>
<dbReference type="Proteomes" id="UP000809440">
    <property type="component" value="Unassembled WGS sequence"/>
</dbReference>
<dbReference type="InterPro" id="IPR001279">
    <property type="entry name" value="Metallo-B-lactamas"/>
</dbReference>
<evidence type="ECO:0000256" key="1">
    <source>
        <dbReference type="SAM" id="SignalP"/>
    </source>
</evidence>
<comment type="caution">
    <text evidence="3">The sequence shown here is derived from an EMBL/GenBank/DDBJ whole genome shotgun (WGS) entry which is preliminary data.</text>
</comment>
<dbReference type="Proteomes" id="UP000755667">
    <property type="component" value="Unassembled WGS sequence"/>
</dbReference>
<dbReference type="InterPro" id="IPR050855">
    <property type="entry name" value="NDM-1-like"/>
</dbReference>
<dbReference type="Gene3D" id="3.60.15.10">
    <property type="entry name" value="Ribonuclease Z/Hydroxyacylglutathione hydrolase-like"/>
    <property type="match status" value="1"/>
</dbReference>
<dbReference type="OrthoDB" id="7253658at2"/>
<dbReference type="PANTHER" id="PTHR42951">
    <property type="entry name" value="METALLO-BETA-LACTAMASE DOMAIN-CONTAINING"/>
    <property type="match status" value="1"/>
</dbReference>
<dbReference type="SMART" id="SM00849">
    <property type="entry name" value="Lactamase_B"/>
    <property type="match status" value="1"/>
</dbReference>
<keyword evidence="6" id="KW-1185">Reference proteome</keyword>
<feature type="domain" description="Metallo-beta-lactamase" evidence="2">
    <location>
        <begin position="48"/>
        <end position="218"/>
    </location>
</feature>
<dbReference type="EMBL" id="JAFBXF010000008">
    <property type="protein sequence ID" value="MBM2417952.1"/>
    <property type="molecule type" value="Genomic_DNA"/>
</dbReference>
<dbReference type="GeneID" id="62641271"/>
<evidence type="ECO:0000313" key="5">
    <source>
        <dbReference type="Proteomes" id="UP000755667"/>
    </source>
</evidence>
<evidence type="ECO:0000313" key="4">
    <source>
        <dbReference type="EMBL" id="MBM2417952.1"/>
    </source>
</evidence>
<evidence type="ECO:0000313" key="3">
    <source>
        <dbReference type="EMBL" id="MBM2413284.1"/>
    </source>
</evidence>
<sequence length="306" mass="33544">MNKYLQSCAITIASIASISGTAAIAAGESGEYVNEIAPNVYSYSPGNGYHSMFVVTEEGVAVFETVNSQHSTSMLEAINGITDQPVVYGFQTHNHWDHASGGAVLQSAGAETVMHRQAAEWLEANPGRDTSPPDIVWSGDRHDIELGGVTIEHHYLGLNHGLGMTVFVVPELEVAYIGDLVTPNRVMFNIVPDFNIGEWERSLGEILELNFETAVCSHSELPAGEVENGCTKEHVAEERAYIQDLRGAIFAEFEKGTPASEIPTSIELPQYAHWAHYDDWLAMNAQRVLLDLWMGPYPWVPAETAE</sequence>
<protein>
    <submittedName>
        <fullName evidence="3">MBL fold metallo-hydrolase</fullName>
    </submittedName>
</protein>
<name>A0A9Q2PB59_9RHOB</name>
<reference evidence="3 6" key="1">
    <citation type="submission" date="2021-01" db="EMBL/GenBank/DDBJ databases">
        <title>Diatom-associated Roseobacters Show Island Model of Population Structure.</title>
        <authorList>
            <person name="Qu L."/>
            <person name="Feng X."/>
            <person name="Chen Y."/>
            <person name="Li L."/>
            <person name="Wang X."/>
            <person name="Hu Z."/>
            <person name="Wang H."/>
            <person name="Luo H."/>
        </authorList>
    </citation>
    <scope>NUCLEOTIDE SEQUENCE</scope>
    <source>
        <strain evidence="4 6">CC28-63</strain>
        <strain evidence="3">CC28-69</strain>
    </source>
</reference>
<accession>A0A9Q2PB59</accession>
<evidence type="ECO:0000259" key="2">
    <source>
        <dbReference type="SMART" id="SM00849"/>
    </source>
</evidence>
<dbReference type="SUPFAM" id="SSF56281">
    <property type="entry name" value="Metallo-hydrolase/oxidoreductase"/>
    <property type="match status" value="1"/>
</dbReference>
<dbReference type="Pfam" id="PF00753">
    <property type="entry name" value="Lactamase_B"/>
    <property type="match status" value="1"/>
</dbReference>
<dbReference type="InterPro" id="IPR036866">
    <property type="entry name" value="RibonucZ/Hydroxyglut_hydro"/>
</dbReference>
<feature type="signal peptide" evidence="1">
    <location>
        <begin position="1"/>
        <end position="25"/>
    </location>
</feature>
<gene>
    <name evidence="3" type="ORF">JQX41_13295</name>
    <name evidence="4" type="ORF">JQX48_13300</name>
</gene>
<proteinExistence type="predicted"/>
<feature type="chain" id="PRO_5040420019" evidence="1">
    <location>
        <begin position="26"/>
        <end position="306"/>
    </location>
</feature>
<dbReference type="RefSeq" id="WP_085629696.1">
    <property type="nucleotide sequence ID" value="NZ_JAFBWU010000008.1"/>
</dbReference>
<dbReference type="EMBL" id="JAFBXE010000008">
    <property type="protein sequence ID" value="MBM2413284.1"/>
    <property type="molecule type" value="Genomic_DNA"/>
</dbReference>
<dbReference type="AlphaFoldDB" id="A0A9Q2PB59"/>
<keyword evidence="1" id="KW-0732">Signal</keyword>